<dbReference type="RefSeq" id="WP_147431422.1">
    <property type="nucleotide sequence ID" value="NZ_CBCRXS010000003.1"/>
</dbReference>
<feature type="transmembrane region" description="Helical" evidence="1">
    <location>
        <begin position="258"/>
        <end position="275"/>
    </location>
</feature>
<evidence type="ECO:0000313" key="3">
    <source>
        <dbReference type="Proteomes" id="UP000274762"/>
    </source>
</evidence>
<keyword evidence="1" id="KW-0472">Membrane</keyword>
<feature type="transmembrane region" description="Helical" evidence="1">
    <location>
        <begin position="119"/>
        <end position="135"/>
    </location>
</feature>
<evidence type="ECO:0000256" key="1">
    <source>
        <dbReference type="SAM" id="Phobius"/>
    </source>
</evidence>
<feature type="transmembrane region" description="Helical" evidence="1">
    <location>
        <begin position="40"/>
        <end position="62"/>
    </location>
</feature>
<dbReference type="EMBL" id="RBKV01000001">
    <property type="protein sequence ID" value="RKR96779.1"/>
    <property type="molecule type" value="Genomic_DNA"/>
</dbReference>
<organism evidence="2 3">
    <name type="scientific">Williamsia marianensis</name>
    <dbReference type="NCBI Taxonomy" id="85044"/>
    <lineage>
        <taxon>Bacteria</taxon>
        <taxon>Bacillati</taxon>
        <taxon>Actinomycetota</taxon>
        <taxon>Actinomycetes</taxon>
        <taxon>Mycobacteriales</taxon>
        <taxon>Nocardiaceae</taxon>
        <taxon>Williamsia</taxon>
    </lineage>
</organism>
<proteinExistence type="predicted"/>
<evidence type="ECO:0000313" key="2">
    <source>
        <dbReference type="EMBL" id="RKR96779.1"/>
    </source>
</evidence>
<feature type="transmembrane region" description="Helical" evidence="1">
    <location>
        <begin position="396"/>
        <end position="413"/>
    </location>
</feature>
<feature type="transmembrane region" description="Helical" evidence="1">
    <location>
        <begin position="7"/>
        <end position="28"/>
    </location>
</feature>
<feature type="transmembrane region" description="Helical" evidence="1">
    <location>
        <begin position="160"/>
        <end position="178"/>
    </location>
</feature>
<dbReference type="AlphaFoldDB" id="A0A495K8E2"/>
<feature type="transmembrane region" description="Helical" evidence="1">
    <location>
        <begin position="305"/>
        <end position="322"/>
    </location>
</feature>
<name>A0A495K8E2_WILMA</name>
<sequence>MVNRVLVSAAVAVGAFISVVVLLTRLGGGQLVFESDPWRVLYQGDVACVALCAVVAVVVSVLMGRSLVFFVGVAGLVALGVVAAAGTSANWASYVSAVAAGLLIAATGSLAGQEDSRELLQTWLFAGALVGAWLARPLEQYRSSVTYSGAYTPTGTPPDWPLVVGVVAALVLFAAARFTGPPHARFPDDNGRSATQRSALGPTLTLGIGVPVVALLSWWWFIATVGSGDDIEGGTWAYGIVLLPVIIVGVWWLPHRNGLVLLAMLATVTAAPGSPGWQESWPMLLVFVVLIVGGLVTGRRWAHPMIAMGVLLACTLMTAIDGSPWDAAGIVAAFIVPVAGAHAVAACLPTTAPVSTIAVAGPATLFPVAGITVAYSFSSSSGSSGFDGYQPTTTEVILAAVTVAACGIALAFLSRRRPASDVDENGLPV</sequence>
<feature type="transmembrane region" description="Helical" evidence="1">
    <location>
        <begin position="355"/>
        <end position="376"/>
    </location>
</feature>
<keyword evidence="1" id="KW-1133">Transmembrane helix</keyword>
<comment type="caution">
    <text evidence="2">The sequence shown here is derived from an EMBL/GenBank/DDBJ whole genome shotgun (WGS) entry which is preliminary data.</text>
</comment>
<feature type="transmembrane region" description="Helical" evidence="1">
    <location>
        <begin position="67"/>
        <end position="85"/>
    </location>
</feature>
<reference evidence="2 3" key="1">
    <citation type="submission" date="2018-10" db="EMBL/GenBank/DDBJ databases">
        <title>Sequencing the genomes of 1000 actinobacteria strains.</title>
        <authorList>
            <person name="Klenk H.-P."/>
        </authorList>
    </citation>
    <scope>NUCLEOTIDE SEQUENCE [LARGE SCALE GENOMIC DNA]</scope>
    <source>
        <strain evidence="2 3">DSM 44343</strain>
    </source>
</reference>
<feature type="transmembrane region" description="Helical" evidence="1">
    <location>
        <begin position="235"/>
        <end position="253"/>
    </location>
</feature>
<dbReference type="Proteomes" id="UP000274762">
    <property type="component" value="Unassembled WGS sequence"/>
</dbReference>
<feature type="transmembrane region" description="Helical" evidence="1">
    <location>
        <begin position="328"/>
        <end position="348"/>
    </location>
</feature>
<feature type="transmembrane region" description="Helical" evidence="1">
    <location>
        <begin position="91"/>
        <end position="112"/>
    </location>
</feature>
<gene>
    <name evidence="2" type="ORF">DFJ75_3633</name>
</gene>
<keyword evidence="1" id="KW-0812">Transmembrane</keyword>
<dbReference type="OrthoDB" id="4578380at2"/>
<feature type="transmembrane region" description="Helical" evidence="1">
    <location>
        <begin position="199"/>
        <end position="223"/>
    </location>
</feature>
<feature type="transmembrane region" description="Helical" evidence="1">
    <location>
        <begin position="281"/>
        <end position="298"/>
    </location>
</feature>
<protein>
    <submittedName>
        <fullName evidence="2">Uncharacterized protein</fullName>
    </submittedName>
</protein>
<accession>A0A495K8E2</accession>